<organism evidence="9 10">
    <name type="scientific">Parahaliea mediterranea</name>
    <dbReference type="NCBI Taxonomy" id="651086"/>
    <lineage>
        <taxon>Bacteria</taxon>
        <taxon>Pseudomonadati</taxon>
        <taxon>Pseudomonadota</taxon>
        <taxon>Gammaproteobacteria</taxon>
        <taxon>Cellvibrionales</taxon>
        <taxon>Halieaceae</taxon>
        <taxon>Parahaliea</taxon>
    </lineage>
</organism>
<comment type="subcellular location">
    <subcellularLocation>
        <location evidence="1">Cell inner membrane</location>
        <topology evidence="1">Multi-pass membrane protein</topology>
    </subcellularLocation>
</comment>
<dbReference type="RefSeq" id="WP_206560334.1">
    <property type="nucleotide sequence ID" value="NZ_JAFKCZ010000006.1"/>
</dbReference>
<dbReference type="EMBL" id="JAFKCZ010000006">
    <property type="protein sequence ID" value="MBN7796895.1"/>
    <property type="molecule type" value="Genomic_DNA"/>
</dbReference>
<feature type="transmembrane region" description="Helical" evidence="8">
    <location>
        <begin position="907"/>
        <end position="928"/>
    </location>
</feature>
<feature type="transmembrane region" description="Helical" evidence="8">
    <location>
        <begin position="881"/>
        <end position="901"/>
    </location>
</feature>
<accession>A0A939DEP3</accession>
<keyword evidence="5 8" id="KW-0812">Transmembrane</keyword>
<gene>
    <name evidence="9" type="ORF">JYP50_09850</name>
</gene>
<keyword evidence="6 8" id="KW-1133">Transmembrane helix</keyword>
<evidence type="ECO:0000256" key="4">
    <source>
        <dbReference type="ARBA" id="ARBA00022519"/>
    </source>
</evidence>
<feature type="transmembrane region" description="Helical" evidence="8">
    <location>
        <begin position="463"/>
        <end position="486"/>
    </location>
</feature>
<dbReference type="FunFam" id="1.20.1640.10:FF:000001">
    <property type="entry name" value="Efflux pump membrane transporter"/>
    <property type="match status" value="1"/>
</dbReference>
<evidence type="ECO:0000256" key="5">
    <source>
        <dbReference type="ARBA" id="ARBA00022692"/>
    </source>
</evidence>
<feature type="transmembrane region" description="Helical" evidence="8">
    <location>
        <begin position="334"/>
        <end position="353"/>
    </location>
</feature>
<evidence type="ECO:0000256" key="2">
    <source>
        <dbReference type="ARBA" id="ARBA00022448"/>
    </source>
</evidence>
<keyword evidence="7 8" id="KW-0472">Membrane</keyword>
<dbReference type="Gene3D" id="3.30.70.1440">
    <property type="entry name" value="Multidrug efflux transporter AcrB pore domain"/>
    <property type="match status" value="1"/>
</dbReference>
<evidence type="ECO:0000313" key="10">
    <source>
        <dbReference type="Proteomes" id="UP000664303"/>
    </source>
</evidence>
<evidence type="ECO:0000256" key="3">
    <source>
        <dbReference type="ARBA" id="ARBA00022475"/>
    </source>
</evidence>
<dbReference type="GO" id="GO:0042910">
    <property type="term" value="F:xenobiotic transmembrane transporter activity"/>
    <property type="evidence" value="ECO:0007669"/>
    <property type="project" value="TreeGrafter"/>
</dbReference>
<evidence type="ECO:0000256" key="8">
    <source>
        <dbReference type="SAM" id="Phobius"/>
    </source>
</evidence>
<dbReference type="SUPFAM" id="SSF82693">
    <property type="entry name" value="Multidrug efflux transporter AcrB pore domain, PN1, PN2, PC1 and PC2 subdomains"/>
    <property type="match status" value="3"/>
</dbReference>
<keyword evidence="2" id="KW-0813">Transport</keyword>
<proteinExistence type="predicted"/>
<feature type="transmembrane region" description="Helical" evidence="8">
    <location>
        <begin position="12"/>
        <end position="30"/>
    </location>
</feature>
<dbReference type="PANTHER" id="PTHR32063">
    <property type="match status" value="1"/>
</dbReference>
<dbReference type="InterPro" id="IPR027463">
    <property type="entry name" value="AcrB_DN_DC_subdom"/>
</dbReference>
<keyword evidence="3" id="KW-1003">Cell membrane</keyword>
<dbReference type="PRINTS" id="PR00702">
    <property type="entry name" value="ACRIFLAVINRP"/>
</dbReference>
<reference evidence="9" key="1">
    <citation type="submission" date="2021-02" db="EMBL/GenBank/DDBJ databases">
        <title>PHA producing bacteria isolated from coastal sediment in Guangdong, Shenzhen.</title>
        <authorList>
            <person name="Zheng W."/>
            <person name="Yu S."/>
            <person name="Huang Y."/>
        </authorList>
    </citation>
    <scope>NUCLEOTIDE SEQUENCE</scope>
    <source>
        <strain evidence="9">TN14-10</strain>
    </source>
</reference>
<keyword evidence="10" id="KW-1185">Reference proteome</keyword>
<comment type="caution">
    <text evidence="9">The sequence shown here is derived from an EMBL/GenBank/DDBJ whole genome shotgun (WGS) entry which is preliminary data.</text>
</comment>
<dbReference type="GO" id="GO:0005886">
    <property type="term" value="C:plasma membrane"/>
    <property type="evidence" value="ECO:0007669"/>
    <property type="project" value="UniProtKB-SubCell"/>
</dbReference>
<dbReference type="Gene3D" id="1.20.1640.10">
    <property type="entry name" value="Multidrug efflux transporter AcrB transmembrane domain"/>
    <property type="match status" value="2"/>
</dbReference>
<feature type="transmembrane region" description="Helical" evidence="8">
    <location>
        <begin position="956"/>
        <end position="978"/>
    </location>
</feature>
<evidence type="ECO:0000256" key="7">
    <source>
        <dbReference type="ARBA" id="ARBA00023136"/>
    </source>
</evidence>
<dbReference type="Proteomes" id="UP000664303">
    <property type="component" value="Unassembled WGS sequence"/>
</dbReference>
<dbReference type="Pfam" id="PF00873">
    <property type="entry name" value="ACR_tran"/>
    <property type="match status" value="1"/>
</dbReference>
<dbReference type="AlphaFoldDB" id="A0A939DEP3"/>
<name>A0A939DEP3_9GAMM</name>
<feature type="transmembrane region" description="Helical" evidence="8">
    <location>
        <begin position="431"/>
        <end position="451"/>
    </location>
</feature>
<dbReference type="InterPro" id="IPR001036">
    <property type="entry name" value="Acrflvin-R"/>
</dbReference>
<dbReference type="SUPFAM" id="SSF82866">
    <property type="entry name" value="Multidrug efflux transporter AcrB transmembrane domain"/>
    <property type="match status" value="2"/>
</dbReference>
<keyword evidence="4" id="KW-0997">Cell inner membrane</keyword>
<feature type="transmembrane region" description="Helical" evidence="8">
    <location>
        <begin position="526"/>
        <end position="546"/>
    </location>
</feature>
<protein>
    <submittedName>
        <fullName evidence="9">Efflux RND transporter permease subunit</fullName>
    </submittedName>
</protein>
<dbReference type="Gene3D" id="3.30.70.1430">
    <property type="entry name" value="Multidrug efflux transporter AcrB pore domain"/>
    <property type="match status" value="2"/>
</dbReference>
<dbReference type="Gene3D" id="3.30.70.1320">
    <property type="entry name" value="Multidrug efflux transporter AcrB pore domain like"/>
    <property type="match status" value="1"/>
</dbReference>
<evidence type="ECO:0000313" key="9">
    <source>
        <dbReference type="EMBL" id="MBN7796895.1"/>
    </source>
</evidence>
<feature type="transmembrane region" description="Helical" evidence="8">
    <location>
        <begin position="855"/>
        <end position="874"/>
    </location>
</feature>
<feature type="transmembrane region" description="Helical" evidence="8">
    <location>
        <begin position="984"/>
        <end position="1007"/>
    </location>
</feature>
<dbReference type="Gene3D" id="3.30.2090.10">
    <property type="entry name" value="Multidrug efflux transporter AcrB TolC docking domain, DN and DC subdomains"/>
    <property type="match status" value="2"/>
</dbReference>
<evidence type="ECO:0000256" key="6">
    <source>
        <dbReference type="ARBA" id="ARBA00022989"/>
    </source>
</evidence>
<sequence length="1033" mass="112808">MRLHELSIQRPVLAIVMSIVIIVFGVIGLSELPVREFPLAQRPIVAVQTSYPGANPAVVESQITERLEEELNTVSGIRTMTSISREGRSTVTVEFDLGDDLDRAANDIRDRVGSAVRRLPNDADAPTVYKADADGDPIIFLGVRSSQRDLLELSALADNLFKTRFETIAGVGQVDLWGYKEYAMRLWLDTDAMAAHGITAVDVRESFAAANVELPTGRIEGDSIDVNIRTLGRLGDEPLQFMDRVIKRDGDRVVRFRDVGRAELGPLNERTVLRRDRVTMIGVVLRPQSGANEIAIADEFYRRLELIKRDLPADIDVAIGFDTTRFIRASISEVLQTLVLALALVCLTIFAFLREWRTTLIPIITIPIALVGTFFVLYLAGFSINVLTLLGLVLGIGLVVDDAIVVVENIYKRVEKGVRPRTAAADGVREIFFAVIATSLALTAVFAPLIFLGGLTGMLFREFGVTLAAAVLISTFVALTLTPMLCSRLLKNRARHPALYRATEPFFNQLAERYRGSLRGFLGRRYLAPLVLLACLGIMVGIFRMLPEELAPLEDRGMLIVSTKGPEGAGFDFMNDAMLKLDRVMREAAGDDVEALITVTSPGFGASTTTNTGFSRVILKPAAEREASQAELAGRLSSAMAAFPELQAYVRQLDTINVGSRGLPVQFVVQHTDIDRVREAIPVFLERARAHPAFSFVDVNLAFNQPELVMDIDRNRAEALGVSVRDIADIVQASLSGQRYGYFLRDGEQYEIIGQLERDARNDPTDLSRLSVRASNGQLIPLNNLVSLREQSTAPVLYRFNRFTAATFSANLAEGYALGDGIQAMRDVAAEVLDDSYTSELAGQSREFAETGSSLIFVFVLALLLIYLVLAAQFESFRDPLAIMLTVPMAITGGLLALWYFGQTLNIFSQIGLIMLIGLVTKNGILIVEFANQRRDAGLSIAEAVEEAAAARFRPILMTTLSTVLGTLPIALALGAGAQSRVPLGLAVIGGMLLGSLLSLYVVPAAYRWLAARRQAEERAAVMGTEPPAPSAN</sequence>
<dbReference type="PANTHER" id="PTHR32063:SF28">
    <property type="entry name" value="BLR2861 PROTEIN"/>
    <property type="match status" value="1"/>
</dbReference>
<dbReference type="SUPFAM" id="SSF82714">
    <property type="entry name" value="Multidrug efflux transporter AcrB TolC docking domain, DN and DC subdomains"/>
    <property type="match status" value="2"/>
</dbReference>
<feature type="transmembrane region" description="Helical" evidence="8">
    <location>
        <begin position="386"/>
        <end position="411"/>
    </location>
</feature>
<feature type="transmembrane region" description="Helical" evidence="8">
    <location>
        <begin position="360"/>
        <end position="380"/>
    </location>
</feature>
<evidence type="ECO:0000256" key="1">
    <source>
        <dbReference type="ARBA" id="ARBA00004429"/>
    </source>
</evidence>